<evidence type="ECO:0000256" key="1">
    <source>
        <dbReference type="SAM" id="Phobius"/>
    </source>
</evidence>
<proteinExistence type="predicted"/>
<accession>A0A5D8QF59</accession>
<reference evidence="3 4" key="1">
    <citation type="submission" date="2019-08" db="EMBL/GenBank/DDBJ databases">
        <title>Calorimonas adulescens gen. nov., sp. nov., an anaerobic thermophilic bacterium from Sakhalin hot spring.</title>
        <authorList>
            <person name="Khomyakova M.A."/>
            <person name="Merkel A.Y."/>
            <person name="Novikov A."/>
            <person name="Bonch-Osmolovskaya E.A."/>
            <person name="Slobodkin A.I."/>
        </authorList>
    </citation>
    <scope>NUCLEOTIDE SEQUENCE [LARGE SCALE GENOMIC DNA]</scope>
    <source>
        <strain evidence="3 4">A05MB</strain>
    </source>
</reference>
<dbReference type="InterPro" id="IPR002881">
    <property type="entry name" value="DUF58"/>
</dbReference>
<keyword evidence="1" id="KW-0812">Transmembrane</keyword>
<evidence type="ECO:0000259" key="2">
    <source>
        <dbReference type="Pfam" id="PF01882"/>
    </source>
</evidence>
<dbReference type="AlphaFoldDB" id="A0A5D8QF59"/>
<name>A0A5D8QF59_9THEO</name>
<dbReference type="EMBL" id="VTPS01000002">
    <property type="protein sequence ID" value="TZE83205.1"/>
    <property type="molecule type" value="Genomic_DNA"/>
</dbReference>
<feature type="transmembrane region" description="Helical" evidence="1">
    <location>
        <begin position="32"/>
        <end position="49"/>
    </location>
</feature>
<keyword evidence="1" id="KW-0472">Membrane</keyword>
<protein>
    <submittedName>
        <fullName evidence="3">DUF58 domain-containing protein</fullName>
    </submittedName>
</protein>
<evidence type="ECO:0000313" key="4">
    <source>
        <dbReference type="Proteomes" id="UP000322976"/>
    </source>
</evidence>
<comment type="caution">
    <text evidence="3">The sequence shown here is derived from an EMBL/GenBank/DDBJ whole genome shotgun (WGS) entry which is preliminary data.</text>
</comment>
<organism evidence="3 4">
    <name type="scientific">Calorimonas adulescens</name>
    <dbReference type="NCBI Taxonomy" id="2606906"/>
    <lineage>
        <taxon>Bacteria</taxon>
        <taxon>Bacillati</taxon>
        <taxon>Bacillota</taxon>
        <taxon>Clostridia</taxon>
        <taxon>Thermoanaerobacterales</taxon>
        <taxon>Thermoanaerobacteraceae</taxon>
        <taxon>Calorimonas</taxon>
    </lineage>
</organism>
<keyword evidence="4" id="KW-1185">Reference proteome</keyword>
<feature type="domain" description="DUF58" evidence="2">
    <location>
        <begin position="189"/>
        <end position="235"/>
    </location>
</feature>
<sequence>MLRCLVVRYMYSLLLLSILFIILLGSRTFYSIFYGTGILILLEYLYSIYTKEKMSAIVFAAKQDIFRGERFTYEVVLQNDSFLPVFNVLVSIKSLEFEDRISYIGPFRQFALKGETTFEKRGRYDLGPVHIESLEPFKLFKWFIEIPSMSWVTVYPKIFNGDFILDLLRYDNGTGTLLKRHGNGISYNVRKYVPGDNLRMIHWKLSAKLDELQVKEYPDATKNGLRVLCDMRQNMYNDMDEENALSLLLTVVSSFYRHGIECEVLSANKEWRQYAIKNGMDFKELVEASVDIKFDGSDYEGLYRMISSVDFRPDVIIAPAVDADILKIQHAFDCWIFTVAEDENWPEERIITPSRWRGIFEESKGQADIYIFN</sequence>
<keyword evidence="1" id="KW-1133">Transmembrane helix</keyword>
<gene>
    <name evidence="3" type="ORF">FWJ32_02500</name>
</gene>
<dbReference type="RefSeq" id="WP_149544396.1">
    <property type="nucleotide sequence ID" value="NZ_VTPS01000002.1"/>
</dbReference>
<dbReference type="Proteomes" id="UP000322976">
    <property type="component" value="Unassembled WGS sequence"/>
</dbReference>
<feature type="transmembrane region" description="Helical" evidence="1">
    <location>
        <begin position="6"/>
        <end position="25"/>
    </location>
</feature>
<evidence type="ECO:0000313" key="3">
    <source>
        <dbReference type="EMBL" id="TZE83205.1"/>
    </source>
</evidence>
<dbReference type="Pfam" id="PF01882">
    <property type="entry name" value="DUF58"/>
    <property type="match status" value="1"/>
</dbReference>
<dbReference type="PANTHER" id="PTHR34351">
    <property type="entry name" value="SLR1927 PROTEIN-RELATED"/>
    <property type="match status" value="1"/>
</dbReference>